<feature type="transmembrane region" description="Helical" evidence="6">
    <location>
        <begin position="53"/>
        <end position="77"/>
    </location>
</feature>
<comment type="similarity">
    <text evidence="2">Belongs to the DsbD family.</text>
</comment>
<reference evidence="9" key="1">
    <citation type="submission" date="2017-09" db="EMBL/GenBank/DDBJ databases">
        <title>Depth-based differentiation of microbial function through sediment-hosted aquifers and enrichment of novel symbionts in the deep terrestrial subsurface.</title>
        <authorList>
            <person name="Probst A.J."/>
            <person name="Ladd B."/>
            <person name="Jarett J.K."/>
            <person name="Geller-Mcgrath D.E."/>
            <person name="Sieber C.M.K."/>
            <person name="Emerson J.B."/>
            <person name="Anantharaman K."/>
            <person name="Thomas B.C."/>
            <person name="Malmstrom R."/>
            <person name="Stieglmeier M."/>
            <person name="Klingl A."/>
            <person name="Woyke T."/>
            <person name="Ryan C.M."/>
            <person name="Banfield J.F."/>
        </authorList>
    </citation>
    <scope>NUCLEOTIDE SEQUENCE [LARGE SCALE GENOMIC DNA]</scope>
</reference>
<dbReference type="EMBL" id="PFBJ01000006">
    <property type="protein sequence ID" value="PIT91238.1"/>
    <property type="molecule type" value="Genomic_DNA"/>
</dbReference>
<evidence type="ECO:0000256" key="5">
    <source>
        <dbReference type="ARBA" id="ARBA00023136"/>
    </source>
</evidence>
<dbReference type="InterPro" id="IPR003834">
    <property type="entry name" value="Cyt_c_assmbl_TM_dom"/>
</dbReference>
<accession>A0A2M6WEM1</accession>
<evidence type="ECO:0000259" key="7">
    <source>
        <dbReference type="Pfam" id="PF02683"/>
    </source>
</evidence>
<feature type="transmembrane region" description="Helical" evidence="6">
    <location>
        <begin position="165"/>
        <end position="188"/>
    </location>
</feature>
<feature type="transmembrane region" description="Helical" evidence="6">
    <location>
        <begin position="130"/>
        <end position="159"/>
    </location>
</feature>
<dbReference type="PANTHER" id="PTHR31272">
    <property type="entry name" value="CYTOCHROME C-TYPE BIOGENESIS PROTEIN HI_1454-RELATED"/>
    <property type="match status" value="1"/>
</dbReference>
<feature type="transmembrane region" description="Helical" evidence="6">
    <location>
        <begin position="209"/>
        <end position="234"/>
    </location>
</feature>
<name>A0A2M6WEM1_9BACT</name>
<evidence type="ECO:0000256" key="6">
    <source>
        <dbReference type="SAM" id="Phobius"/>
    </source>
</evidence>
<dbReference type="GO" id="GO:0016020">
    <property type="term" value="C:membrane"/>
    <property type="evidence" value="ECO:0007669"/>
    <property type="project" value="UniProtKB-SubCell"/>
</dbReference>
<dbReference type="Proteomes" id="UP000228809">
    <property type="component" value="Unassembled WGS sequence"/>
</dbReference>
<dbReference type="GO" id="GO:0017004">
    <property type="term" value="P:cytochrome complex assembly"/>
    <property type="evidence" value="ECO:0007669"/>
    <property type="project" value="InterPro"/>
</dbReference>
<keyword evidence="3 6" id="KW-0812">Transmembrane</keyword>
<feature type="domain" description="Cytochrome C biogenesis protein transmembrane" evidence="7">
    <location>
        <begin position="6"/>
        <end position="221"/>
    </location>
</feature>
<dbReference type="AlphaFoldDB" id="A0A2M6WEM1"/>
<evidence type="ECO:0000256" key="1">
    <source>
        <dbReference type="ARBA" id="ARBA00004141"/>
    </source>
</evidence>
<evidence type="ECO:0000256" key="2">
    <source>
        <dbReference type="ARBA" id="ARBA00006143"/>
    </source>
</evidence>
<sequence length="240" mass="25613">MVDIGLFVAFTAGLVSFLSPCVLPLIPGYLAYLAGATLPKEGEEQQSSQRMAIFLNSLVFVLGFSTVFAILGVLLNTLLESVAYDAQEWLARIGGAIIIFFGLWLVGLLRVPFLEREHKLQVKRKFSSRYLTSFVFGAAFAAGWTPCVGAALGAILGLAATSPGAALYLLFAYSLGLGLPFLLVGAFAARATGVINRYAHILTYVNKAFGALLIILGVLVFTQSLNLIASFGLLNSLLLN</sequence>
<evidence type="ECO:0000256" key="3">
    <source>
        <dbReference type="ARBA" id="ARBA00022692"/>
    </source>
</evidence>
<evidence type="ECO:0000313" key="8">
    <source>
        <dbReference type="EMBL" id="PIT91238.1"/>
    </source>
</evidence>
<protein>
    <submittedName>
        <fullName evidence="8">Cytochrome C biogenesis protein</fullName>
    </submittedName>
</protein>
<comment type="caution">
    <text evidence="8">The sequence shown here is derived from an EMBL/GenBank/DDBJ whole genome shotgun (WGS) entry which is preliminary data.</text>
</comment>
<organism evidence="8 9">
    <name type="scientific">Candidatus Kaiserbacteria bacterium CG10_big_fil_rev_8_21_14_0_10_49_17</name>
    <dbReference type="NCBI Taxonomy" id="1974609"/>
    <lineage>
        <taxon>Bacteria</taxon>
        <taxon>Candidatus Kaiseribacteriota</taxon>
    </lineage>
</organism>
<feature type="transmembrane region" description="Helical" evidence="6">
    <location>
        <begin position="6"/>
        <end position="32"/>
    </location>
</feature>
<evidence type="ECO:0000256" key="4">
    <source>
        <dbReference type="ARBA" id="ARBA00022989"/>
    </source>
</evidence>
<dbReference type="InterPro" id="IPR051790">
    <property type="entry name" value="Cytochrome_c-biogenesis_DsbD"/>
</dbReference>
<proteinExistence type="inferred from homology"/>
<comment type="subcellular location">
    <subcellularLocation>
        <location evidence="1">Membrane</location>
        <topology evidence="1">Multi-pass membrane protein</topology>
    </subcellularLocation>
</comment>
<keyword evidence="5 6" id="KW-0472">Membrane</keyword>
<keyword evidence="4 6" id="KW-1133">Transmembrane helix</keyword>
<gene>
    <name evidence="8" type="ORF">COU17_01260</name>
</gene>
<feature type="transmembrane region" description="Helical" evidence="6">
    <location>
        <begin position="89"/>
        <end position="109"/>
    </location>
</feature>
<evidence type="ECO:0000313" key="9">
    <source>
        <dbReference type="Proteomes" id="UP000228809"/>
    </source>
</evidence>
<dbReference type="Pfam" id="PF02683">
    <property type="entry name" value="DsbD_TM"/>
    <property type="match status" value="1"/>
</dbReference>
<dbReference type="PANTHER" id="PTHR31272:SF4">
    <property type="entry name" value="CYTOCHROME C-TYPE BIOGENESIS PROTEIN HI_1454-RELATED"/>
    <property type="match status" value="1"/>
</dbReference>